<dbReference type="Pfam" id="PF13499">
    <property type="entry name" value="EF-hand_7"/>
    <property type="match status" value="2"/>
</dbReference>
<evidence type="ECO:0000256" key="2">
    <source>
        <dbReference type="ARBA" id="ARBA00009763"/>
    </source>
</evidence>
<evidence type="ECO:0000313" key="7">
    <source>
        <dbReference type="EnsemblPlants" id="MELO3C006491.2.1"/>
    </source>
</evidence>
<dbReference type="PANTHER" id="PTHR23048">
    <property type="entry name" value="MYOSIN LIGHT CHAIN 1, 3"/>
    <property type="match status" value="1"/>
</dbReference>
<dbReference type="Gramene" id="MELO3C006491.2.1">
    <property type="protein sequence ID" value="MELO3C006491.2.1"/>
    <property type="gene ID" value="MELO3C006491.2"/>
</dbReference>
<dbReference type="InterPro" id="IPR050230">
    <property type="entry name" value="CALM/Myosin/TropC-like"/>
</dbReference>
<protein>
    <recommendedName>
        <fullName evidence="6">EF-hand domain-containing protein</fullName>
    </recommendedName>
</protein>
<comment type="similarity">
    <text evidence="2">Belongs to the calmodulin family.</text>
</comment>
<dbReference type="InterPro" id="IPR011992">
    <property type="entry name" value="EF-hand-dom_pair"/>
</dbReference>
<proteinExistence type="inferred from homology"/>
<dbReference type="PANTHER" id="PTHR23048:SF53">
    <property type="entry name" value="CALMODULIN"/>
    <property type="match status" value="1"/>
</dbReference>
<keyword evidence="5" id="KW-0106">Calcium</keyword>
<dbReference type="Gene3D" id="1.10.238.10">
    <property type="entry name" value="EF-hand"/>
    <property type="match status" value="3"/>
</dbReference>
<organism evidence="7">
    <name type="scientific">Cucumis melo</name>
    <name type="common">Muskmelon</name>
    <dbReference type="NCBI Taxonomy" id="3656"/>
    <lineage>
        <taxon>Eukaryota</taxon>
        <taxon>Viridiplantae</taxon>
        <taxon>Streptophyta</taxon>
        <taxon>Embryophyta</taxon>
        <taxon>Tracheophyta</taxon>
        <taxon>Spermatophyta</taxon>
        <taxon>Magnoliopsida</taxon>
        <taxon>eudicotyledons</taxon>
        <taxon>Gunneridae</taxon>
        <taxon>Pentapetalae</taxon>
        <taxon>rosids</taxon>
        <taxon>fabids</taxon>
        <taxon>Cucurbitales</taxon>
        <taxon>Cucurbitaceae</taxon>
        <taxon>Benincaseae</taxon>
        <taxon>Cucumis</taxon>
    </lineage>
</organism>
<name>A0A9I9CPG2_CUCME</name>
<dbReference type="FunFam" id="1.10.238.10:FF:000327">
    <property type="entry name" value="Calmodulin-like protein 11"/>
    <property type="match status" value="1"/>
</dbReference>
<evidence type="ECO:0000256" key="5">
    <source>
        <dbReference type="ARBA" id="ARBA00022837"/>
    </source>
</evidence>
<evidence type="ECO:0000256" key="1">
    <source>
        <dbReference type="ARBA" id="ARBA00003291"/>
    </source>
</evidence>
<feature type="domain" description="EF-hand" evidence="6">
    <location>
        <begin position="49"/>
        <end position="84"/>
    </location>
</feature>
<dbReference type="GO" id="GO:0016460">
    <property type="term" value="C:myosin II complex"/>
    <property type="evidence" value="ECO:0007669"/>
    <property type="project" value="TreeGrafter"/>
</dbReference>
<dbReference type="SUPFAM" id="SSF47473">
    <property type="entry name" value="EF-hand"/>
    <property type="match status" value="1"/>
</dbReference>
<feature type="domain" description="EF-hand" evidence="6">
    <location>
        <begin position="85"/>
        <end position="120"/>
    </location>
</feature>
<dbReference type="InterPro" id="IPR018247">
    <property type="entry name" value="EF_Hand_1_Ca_BS"/>
</dbReference>
<dbReference type="AlphaFoldDB" id="A0A9I9CPG2"/>
<evidence type="ECO:0000256" key="4">
    <source>
        <dbReference type="ARBA" id="ARBA00022737"/>
    </source>
</evidence>
<sequence length="191" mass="21780">INPQLRFRHSQPSSVSLPSRFPPSLSLSLFVSRENFLKKKNMTEVLSEEQIVEFKEAFCLFDKDGDGCITIEELATVIRSLDQNPTEEELQDMIKEVDVDGNGTIEFAEFLNLMAKKIKETDAEEELKEAFKVFDKDQNGYISATELRHVMINLGEKLTDDEVEQMIKEADLDGDGQVNFEEFVKMMMAVG</sequence>
<dbReference type="InterPro" id="IPR002048">
    <property type="entry name" value="EF_hand_dom"/>
</dbReference>
<feature type="domain" description="EF-hand" evidence="6">
    <location>
        <begin position="158"/>
        <end position="191"/>
    </location>
</feature>
<feature type="domain" description="EF-hand" evidence="6">
    <location>
        <begin position="122"/>
        <end position="157"/>
    </location>
</feature>
<dbReference type="CDD" id="cd00051">
    <property type="entry name" value="EFh"/>
    <property type="match status" value="2"/>
</dbReference>
<dbReference type="PROSITE" id="PS00018">
    <property type="entry name" value="EF_HAND_1"/>
    <property type="match status" value="4"/>
</dbReference>
<keyword evidence="3" id="KW-0479">Metal-binding</keyword>
<comment type="function">
    <text evidence="1">Potential calcium sensor.</text>
</comment>
<dbReference type="GO" id="GO:0005509">
    <property type="term" value="F:calcium ion binding"/>
    <property type="evidence" value="ECO:0007669"/>
    <property type="project" value="InterPro"/>
</dbReference>
<evidence type="ECO:0000259" key="6">
    <source>
        <dbReference type="PROSITE" id="PS50222"/>
    </source>
</evidence>
<accession>A0A9I9CPG2</accession>
<dbReference type="EnsemblPlants" id="MELO3C006491.2.1">
    <property type="protein sequence ID" value="MELO3C006491.2.1"/>
    <property type="gene ID" value="MELO3C006491.2"/>
</dbReference>
<dbReference type="FunFam" id="1.10.238.10:FF:000202">
    <property type="entry name" value="Calmodulin-like protein 8"/>
    <property type="match status" value="1"/>
</dbReference>
<evidence type="ECO:0000256" key="3">
    <source>
        <dbReference type="ARBA" id="ARBA00022723"/>
    </source>
</evidence>
<reference evidence="7" key="1">
    <citation type="submission" date="2023-03" db="UniProtKB">
        <authorList>
            <consortium name="EnsemblPlants"/>
        </authorList>
    </citation>
    <scope>IDENTIFICATION</scope>
</reference>
<dbReference type="PROSITE" id="PS50222">
    <property type="entry name" value="EF_HAND_2"/>
    <property type="match status" value="4"/>
</dbReference>
<dbReference type="SMART" id="SM00054">
    <property type="entry name" value="EFh"/>
    <property type="match status" value="4"/>
</dbReference>
<keyword evidence="4" id="KW-0677">Repeat</keyword>